<dbReference type="InterPro" id="IPR025668">
    <property type="entry name" value="Tnp_DDE_dom"/>
</dbReference>
<evidence type="ECO:0000259" key="1">
    <source>
        <dbReference type="Pfam" id="PF13701"/>
    </source>
</evidence>
<name>X0Y0S2_9ZZZZ</name>
<feature type="domain" description="Transposase DDE" evidence="1">
    <location>
        <begin position="12"/>
        <end position="82"/>
    </location>
</feature>
<dbReference type="EMBL" id="BARS01053170">
    <property type="protein sequence ID" value="GAG49305.1"/>
    <property type="molecule type" value="Genomic_DNA"/>
</dbReference>
<protein>
    <recommendedName>
        <fullName evidence="1">Transposase DDE domain-containing protein</fullName>
    </recommendedName>
</protein>
<organism evidence="2">
    <name type="scientific">marine sediment metagenome</name>
    <dbReference type="NCBI Taxonomy" id="412755"/>
    <lineage>
        <taxon>unclassified sequences</taxon>
        <taxon>metagenomes</taxon>
        <taxon>ecological metagenomes</taxon>
    </lineage>
</organism>
<proteinExistence type="predicted"/>
<feature type="non-terminal residue" evidence="2">
    <location>
        <position position="85"/>
    </location>
</feature>
<gene>
    <name evidence="2" type="ORF">S01H1_78941</name>
</gene>
<dbReference type="Pfam" id="PF13701">
    <property type="entry name" value="DDE_Tnp_1_4"/>
    <property type="match status" value="1"/>
</dbReference>
<reference evidence="2" key="1">
    <citation type="journal article" date="2014" name="Front. Microbiol.">
        <title>High frequency of phylogenetically diverse reductive dehalogenase-homologous genes in deep subseafloor sedimentary metagenomes.</title>
        <authorList>
            <person name="Kawai M."/>
            <person name="Futagami T."/>
            <person name="Toyoda A."/>
            <person name="Takaki Y."/>
            <person name="Nishi S."/>
            <person name="Hori S."/>
            <person name="Arai W."/>
            <person name="Tsubouchi T."/>
            <person name="Morono Y."/>
            <person name="Uchiyama I."/>
            <person name="Ito T."/>
            <person name="Fujiyama A."/>
            <person name="Inagaki F."/>
            <person name="Takami H."/>
        </authorList>
    </citation>
    <scope>NUCLEOTIDE SEQUENCE</scope>
    <source>
        <strain evidence="2">Expedition CK06-06</strain>
    </source>
</reference>
<accession>X0Y0S2</accession>
<dbReference type="AlphaFoldDB" id="X0Y0S2"/>
<comment type="caution">
    <text evidence="2">The sequence shown here is derived from an EMBL/GenBank/DDBJ whole genome shotgun (WGS) entry which is preliminary data.</text>
</comment>
<evidence type="ECO:0000313" key="2">
    <source>
        <dbReference type="EMBL" id="GAG49305.1"/>
    </source>
</evidence>
<sequence>MTECNGLPLTFSSLGRRKIRADFDGGWLTSDAGSALLREVDGRIGLIDAMAACIPDPRQAAKITHDLRTMLAQRVLANAATWRPK</sequence>